<evidence type="ECO:0000256" key="2">
    <source>
        <dbReference type="ARBA" id="ARBA00004167"/>
    </source>
</evidence>
<dbReference type="InParanoid" id="A0A061FKE5"/>
<keyword evidence="5" id="KW-0808">Transferase</keyword>
<keyword evidence="7" id="KW-0479">Metal-binding</keyword>
<evidence type="ECO:0000256" key="11">
    <source>
        <dbReference type="ARBA" id="ARBA00022989"/>
    </source>
</evidence>
<dbReference type="GO" id="GO:0016020">
    <property type="term" value="C:membrane"/>
    <property type="evidence" value="ECO:0007669"/>
    <property type="project" value="UniProtKB-SubCell"/>
</dbReference>
<evidence type="ECO:0000313" key="18">
    <source>
        <dbReference type="Proteomes" id="UP000026915"/>
    </source>
</evidence>
<sequence>MKPLVAMRDHLEFITEIGTSLATSSWKNKTLVLTIIFFAISLCAKFVWFSKDRLPVFTFHYNPSRIGAAPTPYCSVCLYEAEDGERLRRLPRCNHCFHVDCIDTWFQNRPTCPLCRNEVSVRRRQNQRGLFSSIILSILQNLFRKMSSRPLNFTSTLI</sequence>
<dbReference type="eggNOG" id="KOG0800">
    <property type="taxonomic scope" value="Eukaryota"/>
</dbReference>
<keyword evidence="18" id="KW-1185">Reference proteome</keyword>
<keyword evidence="10" id="KW-0862">Zinc</keyword>
<evidence type="ECO:0000259" key="16">
    <source>
        <dbReference type="PROSITE" id="PS50089"/>
    </source>
</evidence>
<dbReference type="GO" id="GO:0008270">
    <property type="term" value="F:zinc ion binding"/>
    <property type="evidence" value="ECO:0007669"/>
    <property type="project" value="UniProtKB-KW"/>
</dbReference>
<dbReference type="PANTHER" id="PTHR46913:SF1">
    <property type="entry name" value="RING-H2 FINGER PROTEIN ATL16"/>
    <property type="match status" value="1"/>
</dbReference>
<evidence type="ECO:0000256" key="13">
    <source>
        <dbReference type="ARBA" id="ARBA00024209"/>
    </source>
</evidence>
<evidence type="ECO:0000256" key="5">
    <source>
        <dbReference type="ARBA" id="ARBA00022679"/>
    </source>
</evidence>
<dbReference type="Gene3D" id="3.30.40.10">
    <property type="entry name" value="Zinc/RING finger domain, C3HC4 (zinc finger)"/>
    <property type="match status" value="1"/>
</dbReference>
<comment type="pathway">
    <text evidence="3">Protein modification; protein ubiquitination.</text>
</comment>
<dbReference type="UniPathway" id="UPA00143"/>
<keyword evidence="12 15" id="KW-0472">Membrane</keyword>
<evidence type="ECO:0000256" key="1">
    <source>
        <dbReference type="ARBA" id="ARBA00000900"/>
    </source>
</evidence>
<dbReference type="HOGENOM" id="CLU_1672415_0_0_1"/>
<dbReference type="InterPro" id="IPR001841">
    <property type="entry name" value="Znf_RING"/>
</dbReference>
<dbReference type="SUPFAM" id="SSF57850">
    <property type="entry name" value="RING/U-box"/>
    <property type="match status" value="1"/>
</dbReference>
<evidence type="ECO:0000256" key="12">
    <source>
        <dbReference type="ARBA" id="ARBA00023136"/>
    </source>
</evidence>
<evidence type="ECO:0000256" key="6">
    <source>
        <dbReference type="ARBA" id="ARBA00022692"/>
    </source>
</evidence>
<protein>
    <recommendedName>
        <fullName evidence="4">RING-type E3 ubiquitin transferase</fullName>
        <ecNumber evidence="4">2.3.2.27</ecNumber>
    </recommendedName>
</protein>
<dbReference type="EMBL" id="CM001888">
    <property type="protein sequence ID" value="EOY17541.1"/>
    <property type="molecule type" value="Genomic_DNA"/>
</dbReference>
<dbReference type="PANTHER" id="PTHR46913">
    <property type="entry name" value="RING-H2 FINGER PROTEIN ATL16"/>
    <property type="match status" value="1"/>
</dbReference>
<dbReference type="SMART" id="SM00184">
    <property type="entry name" value="RING"/>
    <property type="match status" value="1"/>
</dbReference>
<dbReference type="FunCoup" id="A0A061FKE5">
    <property type="interactions" value="16"/>
</dbReference>
<gene>
    <name evidence="17" type="ORF">TCM_042352</name>
</gene>
<comment type="catalytic activity">
    <reaction evidence="1">
        <text>S-ubiquitinyl-[E2 ubiquitin-conjugating enzyme]-L-cysteine + [acceptor protein]-L-lysine = [E2 ubiquitin-conjugating enzyme]-L-cysteine + N(6)-ubiquitinyl-[acceptor protein]-L-lysine.</text>
        <dbReference type="EC" id="2.3.2.27"/>
    </reaction>
</comment>
<dbReference type="EC" id="2.3.2.27" evidence="4"/>
<dbReference type="PROSITE" id="PS50089">
    <property type="entry name" value="ZF_RING_2"/>
    <property type="match status" value="1"/>
</dbReference>
<evidence type="ECO:0000256" key="4">
    <source>
        <dbReference type="ARBA" id="ARBA00012483"/>
    </source>
</evidence>
<dbReference type="GO" id="GO:0016567">
    <property type="term" value="P:protein ubiquitination"/>
    <property type="evidence" value="ECO:0000318"/>
    <property type="project" value="GO_Central"/>
</dbReference>
<accession>A0A061FKE5</accession>
<dbReference type="Proteomes" id="UP000026915">
    <property type="component" value="Chromosome 10"/>
</dbReference>
<evidence type="ECO:0000256" key="3">
    <source>
        <dbReference type="ARBA" id="ARBA00004906"/>
    </source>
</evidence>
<keyword evidence="11 15" id="KW-1133">Transmembrane helix</keyword>
<evidence type="ECO:0000256" key="14">
    <source>
        <dbReference type="PROSITE-ProRule" id="PRU00175"/>
    </source>
</evidence>
<proteinExistence type="inferred from homology"/>
<dbReference type="GO" id="GO:0061630">
    <property type="term" value="F:ubiquitin protein ligase activity"/>
    <property type="evidence" value="ECO:0007669"/>
    <property type="project" value="UniProtKB-EC"/>
</dbReference>
<dbReference type="AlphaFoldDB" id="A0A061FKE5"/>
<comment type="similarity">
    <text evidence="13">Belongs to the RING-type zinc finger family. ATL subfamily.</text>
</comment>
<name>A0A061FKE5_THECC</name>
<comment type="subcellular location">
    <subcellularLocation>
        <location evidence="2">Membrane</location>
        <topology evidence="2">Single-pass membrane protein</topology>
    </subcellularLocation>
</comment>
<evidence type="ECO:0000256" key="7">
    <source>
        <dbReference type="ARBA" id="ARBA00022723"/>
    </source>
</evidence>
<keyword evidence="6 15" id="KW-0812">Transmembrane</keyword>
<evidence type="ECO:0000313" key="17">
    <source>
        <dbReference type="EMBL" id="EOY17541.1"/>
    </source>
</evidence>
<dbReference type="InterPro" id="IPR044600">
    <property type="entry name" value="ATL1/ATL16-like"/>
</dbReference>
<evidence type="ECO:0000256" key="8">
    <source>
        <dbReference type="ARBA" id="ARBA00022771"/>
    </source>
</evidence>
<evidence type="ECO:0000256" key="9">
    <source>
        <dbReference type="ARBA" id="ARBA00022786"/>
    </source>
</evidence>
<organism evidence="17 18">
    <name type="scientific">Theobroma cacao</name>
    <name type="common">Cacao</name>
    <name type="synonym">Cocoa</name>
    <dbReference type="NCBI Taxonomy" id="3641"/>
    <lineage>
        <taxon>Eukaryota</taxon>
        <taxon>Viridiplantae</taxon>
        <taxon>Streptophyta</taxon>
        <taxon>Embryophyta</taxon>
        <taxon>Tracheophyta</taxon>
        <taxon>Spermatophyta</taxon>
        <taxon>Magnoliopsida</taxon>
        <taxon>eudicotyledons</taxon>
        <taxon>Gunneridae</taxon>
        <taxon>Pentapetalae</taxon>
        <taxon>rosids</taxon>
        <taxon>malvids</taxon>
        <taxon>Malvales</taxon>
        <taxon>Malvaceae</taxon>
        <taxon>Byttnerioideae</taxon>
        <taxon>Theobroma</taxon>
    </lineage>
</organism>
<feature type="domain" description="RING-type" evidence="16">
    <location>
        <begin position="74"/>
        <end position="116"/>
    </location>
</feature>
<feature type="transmembrane region" description="Helical" evidence="15">
    <location>
        <begin position="30"/>
        <end position="49"/>
    </location>
</feature>
<evidence type="ECO:0000256" key="10">
    <source>
        <dbReference type="ARBA" id="ARBA00022833"/>
    </source>
</evidence>
<dbReference type="InterPro" id="IPR013083">
    <property type="entry name" value="Znf_RING/FYVE/PHD"/>
</dbReference>
<keyword evidence="9" id="KW-0833">Ubl conjugation pathway</keyword>
<dbReference type="Pfam" id="PF13639">
    <property type="entry name" value="zf-RING_2"/>
    <property type="match status" value="1"/>
</dbReference>
<keyword evidence="8 14" id="KW-0863">Zinc-finger</keyword>
<dbReference type="Gramene" id="EOY17541">
    <property type="protein sequence ID" value="EOY17541"/>
    <property type="gene ID" value="TCM_042352"/>
</dbReference>
<evidence type="ECO:0000256" key="15">
    <source>
        <dbReference type="SAM" id="Phobius"/>
    </source>
</evidence>
<reference evidence="17 18" key="1">
    <citation type="journal article" date="2013" name="Genome Biol.">
        <title>The genome sequence of the most widely cultivated cacao type and its use to identify candidate genes regulating pod color.</title>
        <authorList>
            <person name="Motamayor J.C."/>
            <person name="Mockaitis K."/>
            <person name="Schmutz J."/>
            <person name="Haiminen N."/>
            <person name="Iii D.L."/>
            <person name="Cornejo O."/>
            <person name="Findley S.D."/>
            <person name="Zheng P."/>
            <person name="Utro F."/>
            <person name="Royaert S."/>
            <person name="Saski C."/>
            <person name="Jenkins J."/>
            <person name="Podicheti R."/>
            <person name="Zhao M."/>
            <person name="Scheffler B.E."/>
            <person name="Stack J.C."/>
            <person name="Feltus F.A."/>
            <person name="Mustiga G.M."/>
            <person name="Amores F."/>
            <person name="Phillips W."/>
            <person name="Marelli J.P."/>
            <person name="May G.D."/>
            <person name="Shapiro H."/>
            <person name="Ma J."/>
            <person name="Bustamante C.D."/>
            <person name="Schnell R.J."/>
            <person name="Main D."/>
            <person name="Gilbert D."/>
            <person name="Parida L."/>
            <person name="Kuhn D.N."/>
        </authorList>
    </citation>
    <scope>NUCLEOTIDE SEQUENCE [LARGE SCALE GENOMIC DNA]</scope>
    <source>
        <strain evidence="18">cv. Matina 1-6</strain>
    </source>
</reference>
<dbReference type="OMA" id="VEEIGYC"/>
<dbReference type="CDD" id="cd16461">
    <property type="entry name" value="RING-H2_EL5-like"/>
    <property type="match status" value="1"/>
</dbReference>